<protein>
    <submittedName>
        <fullName evidence="2">Uncharacterized protein</fullName>
    </submittedName>
</protein>
<proteinExistence type="predicted"/>
<accession>A0A2A5RMH7</accession>
<dbReference type="Proteomes" id="UP000218181">
    <property type="component" value="Unassembled WGS sequence"/>
</dbReference>
<keyword evidence="1" id="KW-0472">Membrane</keyword>
<keyword evidence="1" id="KW-0812">Transmembrane</keyword>
<keyword evidence="3" id="KW-1185">Reference proteome</keyword>
<organism evidence="2 3">
    <name type="scientific">Lactococcus fujiensis JCM 16395</name>
    <dbReference type="NCBI Taxonomy" id="1291764"/>
    <lineage>
        <taxon>Bacteria</taxon>
        <taxon>Bacillati</taxon>
        <taxon>Bacillota</taxon>
        <taxon>Bacilli</taxon>
        <taxon>Lactobacillales</taxon>
        <taxon>Streptococcaceae</taxon>
        <taxon>Lactococcus</taxon>
    </lineage>
</organism>
<reference evidence="2 3" key="1">
    <citation type="submission" date="2014-12" db="EMBL/GenBank/DDBJ databases">
        <title>Draft genome sequences of 10 type strains of Lactococcus.</title>
        <authorList>
            <person name="Sun Z."/>
            <person name="Zhong Z."/>
            <person name="Liu W."/>
            <person name="Zhang W."/>
            <person name="Zhang H."/>
        </authorList>
    </citation>
    <scope>NUCLEOTIDE SEQUENCE [LARGE SCALE GENOMIC DNA]</scope>
    <source>
        <strain evidence="2 3">JCM 16395</strain>
    </source>
</reference>
<dbReference type="AlphaFoldDB" id="A0A2A5RMH7"/>
<evidence type="ECO:0000256" key="1">
    <source>
        <dbReference type="SAM" id="Phobius"/>
    </source>
</evidence>
<gene>
    <name evidence="2" type="ORF">RT41_GL001357</name>
</gene>
<dbReference type="STRING" id="1291764.GCA_001311235_02097"/>
<evidence type="ECO:0000313" key="3">
    <source>
        <dbReference type="Proteomes" id="UP000218181"/>
    </source>
</evidence>
<evidence type="ECO:0000313" key="2">
    <source>
        <dbReference type="EMBL" id="PCS00470.1"/>
    </source>
</evidence>
<keyword evidence="1" id="KW-1133">Transmembrane helix</keyword>
<comment type="caution">
    <text evidence="2">The sequence shown here is derived from an EMBL/GenBank/DDBJ whole genome shotgun (WGS) entry which is preliminary data.</text>
</comment>
<dbReference type="InterPro" id="IPR047752">
    <property type="entry name" value="MacP"/>
</dbReference>
<name>A0A2A5RMH7_9LACT</name>
<dbReference type="Pfam" id="PF26336">
    <property type="entry name" value="MacP_activator"/>
    <property type="match status" value="1"/>
</dbReference>
<sequence>MDNDEELSEKYDKIEKKLSKQSVYKSRRIENAKQKKRSKSINKWLLIVIFIVIVLLVLFVWYYFL</sequence>
<feature type="transmembrane region" description="Helical" evidence="1">
    <location>
        <begin position="44"/>
        <end position="64"/>
    </location>
</feature>
<dbReference type="EMBL" id="JXJU01000004">
    <property type="protein sequence ID" value="PCS00470.1"/>
    <property type="molecule type" value="Genomic_DNA"/>
</dbReference>
<dbReference type="NCBIfam" id="NF038277">
    <property type="entry name" value="accessory_MacP"/>
    <property type="match status" value="1"/>
</dbReference>